<dbReference type="InterPro" id="IPR008775">
    <property type="entry name" value="Phytyl_CoA_dOase-like"/>
</dbReference>
<gene>
    <name evidence="5" type="ORF">PHYPSEUDO_002171</name>
</gene>
<accession>A0A8T1VV67</accession>
<evidence type="ECO:0000313" key="6">
    <source>
        <dbReference type="Proteomes" id="UP000694044"/>
    </source>
</evidence>
<feature type="region of interest" description="Disordered" evidence="4">
    <location>
        <begin position="382"/>
        <end position="425"/>
    </location>
</feature>
<dbReference type="PANTHER" id="PTHR20883">
    <property type="entry name" value="PHYTANOYL-COA DIOXYGENASE DOMAIN CONTAINING 1"/>
    <property type="match status" value="1"/>
</dbReference>
<dbReference type="OrthoDB" id="4664297at2759"/>
<evidence type="ECO:0008006" key="7">
    <source>
        <dbReference type="Google" id="ProtNLM"/>
    </source>
</evidence>
<name>A0A8T1VV67_9STRA</name>
<dbReference type="Proteomes" id="UP000694044">
    <property type="component" value="Unassembled WGS sequence"/>
</dbReference>
<evidence type="ECO:0000256" key="1">
    <source>
        <dbReference type="ARBA" id="ARBA00001962"/>
    </source>
</evidence>
<comment type="caution">
    <text evidence="5">The sequence shown here is derived from an EMBL/GenBank/DDBJ whole genome shotgun (WGS) entry which is preliminary data.</text>
</comment>
<comment type="cofactor">
    <cofactor evidence="1">
        <name>Fe cation</name>
        <dbReference type="ChEBI" id="CHEBI:24875"/>
    </cofactor>
</comment>
<dbReference type="AlphaFoldDB" id="A0A8T1VV67"/>
<dbReference type="EMBL" id="JAGDFM010000136">
    <property type="protein sequence ID" value="KAG7384856.1"/>
    <property type="molecule type" value="Genomic_DNA"/>
</dbReference>
<evidence type="ECO:0000256" key="4">
    <source>
        <dbReference type="SAM" id="MobiDB-lite"/>
    </source>
</evidence>
<evidence type="ECO:0000256" key="3">
    <source>
        <dbReference type="ARBA" id="ARBA00023004"/>
    </source>
</evidence>
<evidence type="ECO:0000256" key="2">
    <source>
        <dbReference type="ARBA" id="ARBA00022723"/>
    </source>
</evidence>
<keyword evidence="2" id="KW-0479">Metal-binding</keyword>
<organism evidence="5 6">
    <name type="scientific">Phytophthora pseudosyringae</name>
    <dbReference type="NCBI Taxonomy" id="221518"/>
    <lineage>
        <taxon>Eukaryota</taxon>
        <taxon>Sar</taxon>
        <taxon>Stramenopiles</taxon>
        <taxon>Oomycota</taxon>
        <taxon>Peronosporomycetes</taxon>
        <taxon>Peronosporales</taxon>
        <taxon>Peronosporaceae</taxon>
        <taxon>Phytophthora</taxon>
    </lineage>
</organism>
<feature type="compositionally biased region" description="Basic and acidic residues" evidence="4">
    <location>
        <begin position="408"/>
        <end position="419"/>
    </location>
</feature>
<keyword evidence="6" id="KW-1185">Reference proteome</keyword>
<evidence type="ECO:0000313" key="5">
    <source>
        <dbReference type="EMBL" id="KAG7384856.1"/>
    </source>
</evidence>
<sequence>MNRLQRYIEDLTSGSTVAKEITAIRFNSYRARVLANSDLQLRSKQLSFLNVLEMKRALESNEPLPASSQDDPVAQPVHKKQHVSSDAAPLDQQAIDSFIRDGFVLLRGAFSAAAAQKGRELIWTRLAGDGITQDSSTWVERHGIPELYTTEDDPAWGDVVTPRLKRAMDQICGKDRWEDFGLGWWIVTFPGQAQPPWGAAGKWHVDGASYQHHVDSKESGLLAIFLFSDIESGEGGTALSVGSHKWVARLLEMNEPRGMKGGAVSYQARQFRRRGVVEVNGKAGDVMLVHPFMLHARSKNLGQKGVESVRIMCNPNVQLHRRMNVNRADGDYSPVEQAIVEALEGSTEDDFNSFRRRMLRRHPTRVEERADVAAEYEAYLQEKERQPKARQQPASAFGAAGDSVAARQEARRQDVRARIGLDSSN</sequence>
<reference evidence="5" key="1">
    <citation type="submission" date="2021-02" db="EMBL/GenBank/DDBJ databases">
        <authorList>
            <person name="Palmer J.M."/>
        </authorList>
    </citation>
    <scope>NUCLEOTIDE SEQUENCE</scope>
    <source>
        <strain evidence="5">SCRP734</strain>
    </source>
</reference>
<dbReference type="GO" id="GO:0046872">
    <property type="term" value="F:metal ion binding"/>
    <property type="evidence" value="ECO:0007669"/>
    <property type="project" value="UniProtKB-KW"/>
</dbReference>
<proteinExistence type="predicted"/>
<dbReference type="PANTHER" id="PTHR20883:SF15">
    <property type="entry name" value="PHYTANOYL-COA DIOXYGENASE DOMAIN-CONTAINING PROTEIN 1"/>
    <property type="match status" value="1"/>
</dbReference>
<dbReference type="Pfam" id="PF05721">
    <property type="entry name" value="PhyH"/>
    <property type="match status" value="1"/>
</dbReference>
<keyword evidence="3" id="KW-0408">Iron</keyword>
<feature type="region of interest" description="Disordered" evidence="4">
    <location>
        <begin position="61"/>
        <end position="87"/>
    </location>
</feature>
<protein>
    <recommendedName>
        <fullName evidence="7">Phytanoyl-CoA dioxygenase</fullName>
    </recommendedName>
</protein>